<keyword evidence="1" id="KW-1133">Transmembrane helix</keyword>
<dbReference type="KEGG" id="psyt:DSAG12_02685"/>
<evidence type="ECO:0000313" key="3">
    <source>
        <dbReference type="Proteomes" id="UP000321408"/>
    </source>
</evidence>
<dbReference type="AlphaFoldDB" id="A0A5B9DCY3"/>
<keyword evidence="1" id="KW-0812">Transmembrane</keyword>
<keyword evidence="1" id="KW-0472">Membrane</keyword>
<dbReference type="GeneID" id="41330666"/>
<dbReference type="EMBL" id="CP042905">
    <property type="protein sequence ID" value="QEE16855.1"/>
    <property type="molecule type" value="Genomic_DNA"/>
</dbReference>
<keyword evidence="3" id="KW-1185">Reference proteome</keyword>
<name>A0A5B9DCY3_9ARCH</name>
<feature type="transmembrane region" description="Helical" evidence="1">
    <location>
        <begin position="7"/>
        <end position="25"/>
    </location>
</feature>
<protein>
    <submittedName>
        <fullName evidence="2">Uncharacterized protein</fullName>
    </submittedName>
</protein>
<evidence type="ECO:0000256" key="1">
    <source>
        <dbReference type="SAM" id="Phobius"/>
    </source>
</evidence>
<feature type="transmembrane region" description="Helical" evidence="1">
    <location>
        <begin position="140"/>
        <end position="165"/>
    </location>
</feature>
<feature type="transmembrane region" description="Helical" evidence="1">
    <location>
        <begin position="98"/>
        <end position="120"/>
    </location>
</feature>
<reference evidence="2 3" key="2">
    <citation type="journal article" date="2024" name="Int. J. Syst. Evol. Microbiol.">
        <title>Promethearchaeum syntrophicum gen. nov., sp. nov., an anaerobic, obligately syntrophic archaeon, the first isolate of the lineage 'Asgard' archaea, and proposal of the new archaeal phylum Promethearchaeota phyl. nov. and kingdom Promethearchaeati regn. nov.</title>
        <authorList>
            <person name="Imachi H."/>
            <person name="Nobu M.K."/>
            <person name="Kato S."/>
            <person name="Takaki Y."/>
            <person name="Miyazaki M."/>
            <person name="Miyata M."/>
            <person name="Ogawara M."/>
            <person name="Saito Y."/>
            <person name="Sakai S."/>
            <person name="Tahara Y.O."/>
            <person name="Takano Y."/>
            <person name="Tasumi E."/>
            <person name="Uematsu K."/>
            <person name="Yoshimura T."/>
            <person name="Itoh T."/>
            <person name="Ohkuma M."/>
            <person name="Takai K."/>
        </authorList>
    </citation>
    <scope>NUCLEOTIDE SEQUENCE [LARGE SCALE GENOMIC DNA]</scope>
    <source>
        <strain evidence="2 3">MK-D1</strain>
    </source>
</reference>
<dbReference type="Proteomes" id="UP000321408">
    <property type="component" value="Chromosome"/>
</dbReference>
<reference evidence="2 3" key="1">
    <citation type="journal article" date="2020" name="Nature">
        <title>Isolation of an archaeon at the prokaryote-eukaryote interface.</title>
        <authorList>
            <person name="Imachi H."/>
            <person name="Nobu M.K."/>
            <person name="Nakahara N."/>
            <person name="Morono Y."/>
            <person name="Ogawara M."/>
            <person name="Takaki Y."/>
            <person name="Takano Y."/>
            <person name="Uematsu K."/>
            <person name="Ikuta T."/>
            <person name="Ito M."/>
            <person name="Matsui Y."/>
            <person name="Miyazaki M."/>
            <person name="Murata K."/>
            <person name="Saito Y."/>
            <person name="Sakai S."/>
            <person name="Song C."/>
            <person name="Tasumi E."/>
            <person name="Yamanaka Y."/>
            <person name="Yamaguchi T."/>
            <person name="Kamagata Y."/>
            <person name="Tamaki H."/>
            <person name="Takai K."/>
        </authorList>
    </citation>
    <scope>NUCLEOTIDE SEQUENCE [LARGE SCALE GENOMIC DNA]</scope>
    <source>
        <strain evidence="2 3">MK-D1</strain>
    </source>
</reference>
<dbReference type="RefSeq" id="WP_147663782.1">
    <property type="nucleotide sequence ID" value="NZ_CP042905.2"/>
</dbReference>
<accession>A0A5B9DCY3</accession>
<sequence>MKKETIVAILFILISIPIGIYLSMFPNTNTAYAMFQRIGHSWIFAGIFMVLREITFFIRIKLYSQTVSELFDKETDMIEFNNFIILKENNQITFKIDLFYHFSNYLSTALLGCVCAYIFVPSLNLELQIEGLPEGLGSLMIILEMLFILIAFVCIFVLFIFYFLISRFNIIKKIDVERRTITITNRKRILTLPFSNLKELDVWQNLKNEKTKSYFLIMPIANHSGDISIINSCRHDDFLLILRDDKTNEFLLELKESMVNFLSKFSF</sequence>
<proteinExistence type="predicted"/>
<organism evidence="2 3">
    <name type="scientific">Promethearchaeum syntrophicum</name>
    <dbReference type="NCBI Taxonomy" id="2594042"/>
    <lineage>
        <taxon>Archaea</taxon>
        <taxon>Promethearchaeati</taxon>
        <taxon>Promethearchaeota</taxon>
        <taxon>Promethearchaeia</taxon>
        <taxon>Promethearchaeales</taxon>
        <taxon>Promethearchaeaceae</taxon>
        <taxon>Promethearchaeum</taxon>
    </lineage>
</organism>
<gene>
    <name evidence="2" type="ORF">DSAG12_02685</name>
</gene>
<evidence type="ECO:0000313" key="2">
    <source>
        <dbReference type="EMBL" id="QEE16855.1"/>
    </source>
</evidence>